<proteinExistence type="predicted"/>
<feature type="domain" description="Methyltransferase" evidence="3">
    <location>
        <begin position="48"/>
        <end position="139"/>
    </location>
</feature>
<dbReference type="EMBL" id="FQUO01000006">
    <property type="protein sequence ID" value="SHF26459.1"/>
    <property type="molecule type" value="Genomic_DNA"/>
</dbReference>
<sequence length="246" mass="28325">MAANEWYKQWFNSPFYHQLYFGRDAGEASRLVTNLLQHLQPAAGSLMLDVACGKGRHSRLLAEAGFDVTGIDIAPDSIAEASRQEKDNLHFYVHDMRLPFWINYFDYAFNFFTSFGYFPTRREHDDAMRTIAASLKKGGTVVFDYLNAHYVEDHLVHNEEKTIGDVVYDIHRWHDEEHFFKKITVNAPSLSGPLAYTEKVAKFSLGDFTDMLSFQGLQVTEVFGDYDLNGYDVRKTPRMIVLAQKQ</sequence>
<evidence type="ECO:0000259" key="3">
    <source>
        <dbReference type="Pfam" id="PF13649"/>
    </source>
</evidence>
<dbReference type="GO" id="GO:0008168">
    <property type="term" value="F:methyltransferase activity"/>
    <property type="evidence" value="ECO:0007669"/>
    <property type="project" value="UniProtKB-KW"/>
</dbReference>
<dbReference type="SUPFAM" id="SSF53335">
    <property type="entry name" value="S-adenosyl-L-methionine-dependent methyltransferases"/>
    <property type="match status" value="1"/>
</dbReference>
<dbReference type="CDD" id="cd02440">
    <property type="entry name" value="AdoMet_MTases"/>
    <property type="match status" value="1"/>
</dbReference>
<keyword evidence="1 4" id="KW-0489">Methyltransferase</keyword>
<evidence type="ECO:0000256" key="2">
    <source>
        <dbReference type="ARBA" id="ARBA00022679"/>
    </source>
</evidence>
<dbReference type="PANTHER" id="PTHR43861:SF1">
    <property type="entry name" value="TRANS-ACONITATE 2-METHYLTRANSFERASE"/>
    <property type="match status" value="1"/>
</dbReference>
<organism evidence="4 5">
    <name type="scientific">Cnuella takakiae</name>
    <dbReference type="NCBI Taxonomy" id="1302690"/>
    <lineage>
        <taxon>Bacteria</taxon>
        <taxon>Pseudomonadati</taxon>
        <taxon>Bacteroidota</taxon>
        <taxon>Chitinophagia</taxon>
        <taxon>Chitinophagales</taxon>
        <taxon>Chitinophagaceae</taxon>
        <taxon>Cnuella</taxon>
    </lineage>
</organism>
<protein>
    <submittedName>
        <fullName evidence="4">Methyltransferase domain-containing protein</fullName>
    </submittedName>
</protein>
<dbReference type="Proteomes" id="UP000184368">
    <property type="component" value="Unassembled WGS sequence"/>
</dbReference>
<dbReference type="GO" id="GO:0032259">
    <property type="term" value="P:methylation"/>
    <property type="evidence" value="ECO:0007669"/>
    <property type="project" value="UniProtKB-KW"/>
</dbReference>
<dbReference type="InterPro" id="IPR029063">
    <property type="entry name" value="SAM-dependent_MTases_sf"/>
</dbReference>
<dbReference type="PANTHER" id="PTHR43861">
    <property type="entry name" value="TRANS-ACONITATE 2-METHYLTRANSFERASE-RELATED"/>
    <property type="match status" value="1"/>
</dbReference>
<dbReference type="STRING" id="1302690.BUE76_09240"/>
<evidence type="ECO:0000313" key="4">
    <source>
        <dbReference type="EMBL" id="SHF26459.1"/>
    </source>
</evidence>
<dbReference type="RefSeq" id="WP_073042383.1">
    <property type="nucleotide sequence ID" value="NZ_FQUO01000006.1"/>
</dbReference>
<dbReference type="OrthoDB" id="9811589at2"/>
<name>A0A1M5A885_9BACT</name>
<reference evidence="4 5" key="1">
    <citation type="submission" date="2016-11" db="EMBL/GenBank/DDBJ databases">
        <authorList>
            <person name="Jaros S."/>
            <person name="Januszkiewicz K."/>
            <person name="Wedrychowicz H."/>
        </authorList>
    </citation>
    <scope>NUCLEOTIDE SEQUENCE [LARGE SCALE GENOMIC DNA]</scope>
    <source>
        <strain evidence="4 5">DSM 26897</strain>
    </source>
</reference>
<keyword evidence="5" id="KW-1185">Reference proteome</keyword>
<evidence type="ECO:0000256" key="1">
    <source>
        <dbReference type="ARBA" id="ARBA00022603"/>
    </source>
</evidence>
<dbReference type="Gene3D" id="3.40.50.150">
    <property type="entry name" value="Vaccinia Virus protein VP39"/>
    <property type="match status" value="1"/>
</dbReference>
<keyword evidence="2 4" id="KW-0808">Transferase</keyword>
<accession>A0A1M5A885</accession>
<evidence type="ECO:0000313" key="5">
    <source>
        <dbReference type="Proteomes" id="UP000184368"/>
    </source>
</evidence>
<dbReference type="Gene3D" id="2.20.25.110">
    <property type="entry name" value="S-adenosyl-L-methionine-dependent methyltransferases"/>
    <property type="match status" value="1"/>
</dbReference>
<gene>
    <name evidence="4" type="ORF">SAMN05444008_106156</name>
</gene>
<dbReference type="AlphaFoldDB" id="A0A1M5A885"/>
<dbReference type="InterPro" id="IPR041698">
    <property type="entry name" value="Methyltransf_25"/>
</dbReference>
<dbReference type="Pfam" id="PF13649">
    <property type="entry name" value="Methyltransf_25"/>
    <property type="match status" value="1"/>
</dbReference>